<evidence type="ECO:0000313" key="3">
    <source>
        <dbReference type="EMBL" id="GAA99030.1"/>
    </source>
</evidence>
<evidence type="ECO:0000259" key="2">
    <source>
        <dbReference type="Pfam" id="PF20263"/>
    </source>
</evidence>
<reference evidence="3 4" key="2">
    <citation type="journal article" date="2012" name="Open Biol.">
        <title>Characteristics of nucleosomes and linker DNA regions on the genome of the basidiomycete Mixia osmundae revealed by mono- and dinucleosome mapping.</title>
        <authorList>
            <person name="Nishida H."/>
            <person name="Kondo S."/>
            <person name="Matsumoto T."/>
            <person name="Suzuki Y."/>
            <person name="Yoshikawa H."/>
            <person name="Taylor T.D."/>
            <person name="Sugiyama J."/>
        </authorList>
    </citation>
    <scope>NUCLEOTIDE SEQUENCE [LARGE SCALE GENOMIC DNA]</scope>
    <source>
        <strain evidence="4">CBS 9802 / IAM 14324 / JCM 22182 / KY 12970</strain>
    </source>
</reference>
<accession>G7E870</accession>
<gene>
    <name evidence="3" type="primary">Mo05719</name>
    <name evidence="3" type="ORF">E5Q_05719</name>
</gene>
<feature type="domain" description="LYR motif-containing protein Cup1-like N-terminal" evidence="2">
    <location>
        <begin position="9"/>
        <end position="90"/>
    </location>
</feature>
<feature type="region of interest" description="Disordered" evidence="1">
    <location>
        <begin position="236"/>
        <end position="256"/>
    </location>
</feature>
<dbReference type="HOGENOM" id="CLU_842214_0_0_1"/>
<dbReference type="RefSeq" id="XP_014570996.1">
    <property type="nucleotide sequence ID" value="XM_014715510.1"/>
</dbReference>
<dbReference type="InParanoid" id="G7E870"/>
<name>G7E870_MIXOS</name>
<dbReference type="AlphaFoldDB" id="G7E870"/>
<reference evidence="3 4" key="1">
    <citation type="journal article" date="2011" name="J. Gen. Appl. Microbiol.">
        <title>Draft genome sequencing of the enigmatic basidiomycete Mixia osmundae.</title>
        <authorList>
            <person name="Nishida H."/>
            <person name="Nagatsuka Y."/>
            <person name="Sugiyama J."/>
        </authorList>
    </citation>
    <scope>NUCLEOTIDE SEQUENCE [LARGE SCALE GENOMIC DNA]</scope>
    <source>
        <strain evidence="4">CBS 9802 / IAM 14324 / JCM 22182 / KY 12970</strain>
    </source>
</reference>
<feature type="region of interest" description="Disordered" evidence="1">
    <location>
        <begin position="307"/>
        <end position="330"/>
    </location>
</feature>
<dbReference type="eggNOG" id="ENOG502S9TZ">
    <property type="taxonomic scope" value="Eukaryota"/>
</dbReference>
<comment type="caution">
    <text evidence="3">The sequence shown here is derived from an EMBL/GenBank/DDBJ whole genome shotgun (WGS) entry which is preliminary data.</text>
</comment>
<dbReference type="Proteomes" id="UP000009131">
    <property type="component" value="Unassembled WGS sequence"/>
</dbReference>
<evidence type="ECO:0000256" key="1">
    <source>
        <dbReference type="SAM" id="MobiDB-lite"/>
    </source>
</evidence>
<keyword evidence="4" id="KW-1185">Reference proteome</keyword>
<protein>
    <recommendedName>
        <fullName evidence="2">LYR motif-containing protein Cup1-like N-terminal domain-containing protein</fullName>
    </recommendedName>
</protein>
<organism evidence="3 4">
    <name type="scientific">Mixia osmundae (strain CBS 9802 / IAM 14324 / JCM 22182 / KY 12970)</name>
    <dbReference type="NCBI Taxonomy" id="764103"/>
    <lineage>
        <taxon>Eukaryota</taxon>
        <taxon>Fungi</taxon>
        <taxon>Dikarya</taxon>
        <taxon>Basidiomycota</taxon>
        <taxon>Pucciniomycotina</taxon>
        <taxon>Mixiomycetes</taxon>
        <taxon>Mixiales</taxon>
        <taxon>Mixiaceae</taxon>
        <taxon>Mixia</taxon>
    </lineage>
</organism>
<feature type="compositionally biased region" description="Basic and acidic residues" evidence="1">
    <location>
        <begin position="318"/>
        <end position="330"/>
    </location>
</feature>
<dbReference type="OrthoDB" id="198652at2759"/>
<dbReference type="EMBL" id="BABT02000170">
    <property type="protein sequence ID" value="GAA99030.1"/>
    <property type="molecule type" value="Genomic_DNA"/>
</dbReference>
<dbReference type="OMA" id="REVNIRW"/>
<dbReference type="InterPro" id="IPR046896">
    <property type="entry name" value="Cup1-like_N"/>
</dbReference>
<proteinExistence type="predicted"/>
<sequence>MHAASLRGLYRHIWREIRAFPDAHSVAFWKDRLRSTYRAATYAEAKERLPRKARDILNSFQWANDGHVHAYQRILRTAYGRRGPLRHLLLQPYVLPSRRDKLERLIPGNPRSALPSYSPELRRLMKSNLTIDKQVSNAHFAMPPTMPATVDPNSPEAQIVGPLSLRRQANIHWRFWANKVGRLNPPLPMGASAVTSLIEMTRSGSRSVPRHSARGRKRDAIPSAAANAIAGRSLTRPTRKLPPYRTHSGKLKGPHDITPRYVRRRAIELLAEIPLIDSAGQITRVVDRRLPWHISELTPNDLKWSPSKPIRSVPAKAVRTDDHDACRDNT</sequence>
<evidence type="ECO:0000313" key="4">
    <source>
        <dbReference type="Proteomes" id="UP000009131"/>
    </source>
</evidence>
<dbReference type="Pfam" id="PF20263">
    <property type="entry name" value="LYRM2-like"/>
    <property type="match status" value="1"/>
</dbReference>